<keyword evidence="2" id="KW-0472">Membrane</keyword>
<evidence type="ECO:0000256" key="2">
    <source>
        <dbReference type="SAM" id="Phobius"/>
    </source>
</evidence>
<name>A0AA35KK56_9SAUR</name>
<accession>A0AA35KK56</accession>
<dbReference type="AlphaFoldDB" id="A0AA35KK56"/>
<dbReference type="Proteomes" id="UP001178461">
    <property type="component" value="Chromosome 7"/>
</dbReference>
<evidence type="ECO:0000256" key="1">
    <source>
        <dbReference type="SAM" id="MobiDB-lite"/>
    </source>
</evidence>
<gene>
    <name evidence="3" type="ORF">PODLI_1B038454</name>
</gene>
<feature type="transmembrane region" description="Helical" evidence="2">
    <location>
        <begin position="16"/>
        <end position="37"/>
    </location>
</feature>
<organism evidence="3 4">
    <name type="scientific">Podarcis lilfordi</name>
    <name type="common">Lilford's wall lizard</name>
    <dbReference type="NCBI Taxonomy" id="74358"/>
    <lineage>
        <taxon>Eukaryota</taxon>
        <taxon>Metazoa</taxon>
        <taxon>Chordata</taxon>
        <taxon>Craniata</taxon>
        <taxon>Vertebrata</taxon>
        <taxon>Euteleostomi</taxon>
        <taxon>Lepidosauria</taxon>
        <taxon>Squamata</taxon>
        <taxon>Bifurcata</taxon>
        <taxon>Unidentata</taxon>
        <taxon>Episquamata</taxon>
        <taxon>Laterata</taxon>
        <taxon>Lacertibaenia</taxon>
        <taxon>Lacertidae</taxon>
        <taxon>Podarcis</taxon>
    </lineage>
</organism>
<feature type="region of interest" description="Disordered" evidence="1">
    <location>
        <begin position="75"/>
        <end position="118"/>
    </location>
</feature>
<keyword evidence="2" id="KW-1133">Transmembrane helix</keyword>
<protein>
    <submittedName>
        <fullName evidence="3">Uncharacterized protein</fullName>
    </submittedName>
</protein>
<dbReference type="EMBL" id="OX395132">
    <property type="protein sequence ID" value="CAI5778754.1"/>
    <property type="molecule type" value="Genomic_DNA"/>
</dbReference>
<proteinExistence type="predicted"/>
<sequence>MATEAGREPGLLGSSWALLLPAAGEGVAALVLACWALSACARRAAGGQAAGAVELKAARMVSPPHVPLSATLQADSEGCLGRPAPPWRPSSSSPGKEIWEQSSSSSRRRRRNPGSCLV</sequence>
<evidence type="ECO:0000313" key="4">
    <source>
        <dbReference type="Proteomes" id="UP001178461"/>
    </source>
</evidence>
<keyword evidence="4" id="KW-1185">Reference proteome</keyword>
<evidence type="ECO:0000313" key="3">
    <source>
        <dbReference type="EMBL" id="CAI5778754.1"/>
    </source>
</evidence>
<reference evidence="3" key="1">
    <citation type="submission" date="2022-12" db="EMBL/GenBank/DDBJ databases">
        <authorList>
            <person name="Alioto T."/>
            <person name="Alioto T."/>
            <person name="Gomez Garrido J."/>
        </authorList>
    </citation>
    <scope>NUCLEOTIDE SEQUENCE</scope>
</reference>
<keyword evidence="2" id="KW-0812">Transmembrane</keyword>